<dbReference type="EMBL" id="FNEZ01000001">
    <property type="protein sequence ID" value="SDJ13766.1"/>
    <property type="molecule type" value="Genomic_DNA"/>
</dbReference>
<dbReference type="RefSeq" id="WP_091391294.1">
    <property type="nucleotide sequence ID" value="NZ_BKAI01000001.1"/>
</dbReference>
<organism evidence="1 2">
    <name type="scientific">Flavobacterium noncentrifugens</name>
    <dbReference type="NCBI Taxonomy" id="1128970"/>
    <lineage>
        <taxon>Bacteria</taxon>
        <taxon>Pseudomonadati</taxon>
        <taxon>Bacteroidota</taxon>
        <taxon>Flavobacteriia</taxon>
        <taxon>Flavobacteriales</taxon>
        <taxon>Flavobacteriaceae</taxon>
        <taxon>Flavobacterium</taxon>
    </lineage>
</organism>
<evidence type="ECO:0000313" key="2">
    <source>
        <dbReference type="Proteomes" id="UP000199580"/>
    </source>
</evidence>
<evidence type="ECO:0000313" key="1">
    <source>
        <dbReference type="EMBL" id="SDJ13766.1"/>
    </source>
</evidence>
<keyword evidence="2" id="KW-1185">Reference proteome</keyword>
<protein>
    <submittedName>
        <fullName evidence="1">Uncharacterized protein</fullName>
    </submittedName>
</protein>
<dbReference type="PROSITE" id="PS51257">
    <property type="entry name" value="PROKAR_LIPOPROTEIN"/>
    <property type="match status" value="1"/>
</dbReference>
<dbReference type="AlphaFoldDB" id="A0A1G8R9X7"/>
<name>A0A1G8R9X7_9FLAO</name>
<proteinExistence type="predicted"/>
<dbReference type="Proteomes" id="UP000199580">
    <property type="component" value="Unassembled WGS sequence"/>
</dbReference>
<dbReference type="STRING" id="1128970.SAMN04487935_0031"/>
<reference evidence="1 2" key="1">
    <citation type="submission" date="2016-10" db="EMBL/GenBank/DDBJ databases">
        <authorList>
            <person name="de Groot N.N."/>
        </authorList>
    </citation>
    <scope>NUCLEOTIDE SEQUENCE [LARGE SCALE GENOMIC DNA]</scope>
    <source>
        <strain evidence="1 2">CGMCC 1.10076</strain>
    </source>
</reference>
<accession>A0A1G8R9X7</accession>
<sequence>MKTLFKSILFIAVWASFISCEEGEVFTGEPDASKVEFVTLQGQIATTETAVVASQRFPVTITIPQSFPVDVSVEATSFLPNINRRARKTFLIKAGQTVLNDFMVTPGAEGAQTFLPFNSNIQVYLSAITSSGDAEIPGFAGKQYALTSNVLNLDFGETPLGGINPIRSVIRFDWENPNVGSSSYNNLNIRLKRADGTVVTVSANSNAANFIYGTTTQTARYETLNFLNGAEDGVYIVEVWAARLISDPVNLPYRFAIRFPDQTSKVISGVIPNLSLGTVATAFPLLQITKSTPAGSTASTYQFASL</sequence>
<gene>
    <name evidence="1" type="ORF">SAMN04487935_0031</name>
</gene>